<evidence type="ECO:0000259" key="8">
    <source>
        <dbReference type="PROSITE" id="PS51754"/>
    </source>
</evidence>
<dbReference type="PANTHER" id="PTHR33057:SF82">
    <property type="entry name" value="TRANSCRIPTION REPRESSOR OFP5"/>
    <property type="match status" value="1"/>
</dbReference>
<feature type="region of interest" description="Disordered" evidence="7">
    <location>
        <begin position="71"/>
        <end position="120"/>
    </location>
</feature>
<evidence type="ECO:0000313" key="10">
    <source>
        <dbReference type="Proteomes" id="UP001152561"/>
    </source>
</evidence>
<dbReference type="GO" id="GO:0003677">
    <property type="term" value="F:DNA binding"/>
    <property type="evidence" value="ECO:0007669"/>
    <property type="project" value="InterPro"/>
</dbReference>
<dbReference type="InterPro" id="IPR025830">
    <property type="entry name" value="DNA_bnd_dom_ovate"/>
</dbReference>
<comment type="subcellular location">
    <subcellularLocation>
        <location evidence="1 6">Nucleus</location>
    </subcellularLocation>
</comment>
<dbReference type="GO" id="GO:0045892">
    <property type="term" value="P:negative regulation of DNA-templated transcription"/>
    <property type="evidence" value="ECO:0007669"/>
    <property type="project" value="UniProtKB-UniRule"/>
</dbReference>
<keyword evidence="10" id="KW-1185">Reference proteome</keyword>
<dbReference type="GO" id="GO:0005634">
    <property type="term" value="C:nucleus"/>
    <property type="evidence" value="ECO:0007669"/>
    <property type="project" value="UniProtKB-SubCell"/>
</dbReference>
<feature type="compositionally biased region" description="Basic residues" evidence="7">
    <location>
        <begin position="104"/>
        <end position="116"/>
    </location>
</feature>
<name>A0A9Q1LE35_9SOLA</name>
<feature type="domain" description="OVATE" evidence="8">
    <location>
        <begin position="257"/>
        <end position="316"/>
    </location>
</feature>
<dbReference type="PANTHER" id="PTHR33057">
    <property type="entry name" value="TRANSCRIPTION REPRESSOR OFP7-RELATED"/>
    <property type="match status" value="1"/>
</dbReference>
<dbReference type="EMBL" id="JAJAGQ010000020">
    <property type="protein sequence ID" value="KAJ8533148.1"/>
    <property type="molecule type" value="Genomic_DNA"/>
</dbReference>
<accession>A0A9Q1LE35</accession>
<feature type="region of interest" description="Disordered" evidence="7">
    <location>
        <begin position="138"/>
        <end position="159"/>
    </location>
</feature>
<keyword evidence="3 6" id="KW-0805">Transcription regulation</keyword>
<keyword evidence="2 6" id="KW-0678">Repressor</keyword>
<protein>
    <recommendedName>
        <fullName evidence="6">Transcription repressor</fullName>
    </recommendedName>
    <alternativeName>
        <fullName evidence="6">Ovate family protein</fullName>
    </alternativeName>
</protein>
<feature type="compositionally biased region" description="Low complexity" evidence="7">
    <location>
        <begin position="140"/>
        <end position="159"/>
    </location>
</feature>
<dbReference type="InterPro" id="IPR006458">
    <property type="entry name" value="Ovate_C"/>
</dbReference>
<evidence type="ECO:0000256" key="3">
    <source>
        <dbReference type="ARBA" id="ARBA00023015"/>
    </source>
</evidence>
<evidence type="ECO:0000256" key="5">
    <source>
        <dbReference type="ARBA" id="ARBA00023242"/>
    </source>
</evidence>
<dbReference type="Pfam" id="PF13724">
    <property type="entry name" value="DNA_binding_2"/>
    <property type="match status" value="1"/>
</dbReference>
<keyword evidence="5 6" id="KW-0539">Nucleus</keyword>
<proteinExistence type="predicted"/>
<evidence type="ECO:0000256" key="4">
    <source>
        <dbReference type="ARBA" id="ARBA00023163"/>
    </source>
</evidence>
<dbReference type="Proteomes" id="UP001152561">
    <property type="component" value="Unassembled WGS sequence"/>
</dbReference>
<evidence type="ECO:0000313" key="9">
    <source>
        <dbReference type="EMBL" id="KAJ8533148.1"/>
    </source>
</evidence>
<keyword evidence="4 6" id="KW-0804">Transcription</keyword>
<dbReference type="OrthoDB" id="1928390at2759"/>
<evidence type="ECO:0000256" key="1">
    <source>
        <dbReference type="ARBA" id="ARBA00004123"/>
    </source>
</evidence>
<dbReference type="InterPro" id="IPR038933">
    <property type="entry name" value="Ovate"/>
</dbReference>
<evidence type="ECO:0000256" key="6">
    <source>
        <dbReference type="RuleBase" id="RU367028"/>
    </source>
</evidence>
<organism evidence="9 10">
    <name type="scientific">Anisodus acutangulus</name>
    <dbReference type="NCBI Taxonomy" id="402998"/>
    <lineage>
        <taxon>Eukaryota</taxon>
        <taxon>Viridiplantae</taxon>
        <taxon>Streptophyta</taxon>
        <taxon>Embryophyta</taxon>
        <taxon>Tracheophyta</taxon>
        <taxon>Spermatophyta</taxon>
        <taxon>Magnoliopsida</taxon>
        <taxon>eudicotyledons</taxon>
        <taxon>Gunneridae</taxon>
        <taxon>Pentapetalae</taxon>
        <taxon>asterids</taxon>
        <taxon>lamiids</taxon>
        <taxon>Solanales</taxon>
        <taxon>Solanaceae</taxon>
        <taxon>Solanoideae</taxon>
        <taxon>Hyoscyameae</taxon>
        <taxon>Anisodus</taxon>
    </lineage>
</organism>
<feature type="compositionally biased region" description="Polar residues" evidence="7">
    <location>
        <begin position="71"/>
        <end position="98"/>
    </location>
</feature>
<gene>
    <name evidence="9" type="ORF">K7X08_016037</name>
</gene>
<evidence type="ECO:0000256" key="7">
    <source>
        <dbReference type="SAM" id="MobiDB-lite"/>
    </source>
</evidence>
<comment type="caution">
    <text evidence="9">The sequence shown here is derived from an EMBL/GenBank/DDBJ whole genome shotgun (WGS) entry which is preliminary data.</text>
</comment>
<comment type="function">
    <text evidence="6">Transcriptional repressor that regulates multiple aspects of plant growth and development.</text>
</comment>
<evidence type="ECO:0000256" key="2">
    <source>
        <dbReference type="ARBA" id="ARBA00022491"/>
    </source>
</evidence>
<dbReference type="Pfam" id="PF04844">
    <property type="entry name" value="Ovate"/>
    <property type="match status" value="1"/>
</dbReference>
<reference evidence="10" key="1">
    <citation type="journal article" date="2023" name="Proc. Natl. Acad. Sci. U.S.A.">
        <title>Genomic and structural basis for evolution of tropane alkaloid biosynthesis.</title>
        <authorList>
            <person name="Wanga Y.-J."/>
            <person name="Taina T."/>
            <person name="Yua J.-Y."/>
            <person name="Lia J."/>
            <person name="Xua B."/>
            <person name="Chenc J."/>
            <person name="D'Auriad J.C."/>
            <person name="Huanga J.-P."/>
            <person name="Huanga S.-X."/>
        </authorList>
    </citation>
    <scope>NUCLEOTIDE SEQUENCE [LARGE SCALE GENOMIC DNA]</scope>
    <source>
        <strain evidence="10">cv. KIB-2019</strain>
    </source>
</reference>
<dbReference type="AlphaFoldDB" id="A0A9Q1LE35"/>
<dbReference type="PROSITE" id="PS51754">
    <property type="entry name" value="OVATE"/>
    <property type="match status" value="1"/>
</dbReference>
<dbReference type="NCBIfam" id="TIGR01568">
    <property type="entry name" value="A_thal_3678"/>
    <property type="match status" value="1"/>
</dbReference>
<sequence>MGNYRFKLSDMVPNAWFYKLKDMGKNRSRSQIKRKQTSSLSYSSSSIFSSSSNLQQQTKIQLPQRKSYYFSRNLSPNSHHSSNETLSKNPTSDNTNFTEPPRKCSNKRSNAARRKTSTSPKCVNINCRQSLESVWTKNDSSFSSSTTSSSSEPNSSVHSPKTFDAMILSNMNKNDHGFDSVSKINLPPIITKPKKLEDATYAKKKEGKTEDKTLIVRKEHSISPKRRVAVKLRTKSPGIVSRKSVSSRRSVGEIFAVVKSSKDPQRDFKESMAEMIVENNIRTSKDLEELLACYLSLNSDHHHDLIIKVFKQIWFDIQLK</sequence>